<comment type="caution">
    <text evidence="4">The sequence shown here is derived from an EMBL/GenBank/DDBJ whole genome shotgun (WGS) entry which is preliminary data.</text>
</comment>
<dbReference type="GO" id="GO:0005524">
    <property type="term" value="F:ATP binding"/>
    <property type="evidence" value="ECO:0007669"/>
    <property type="project" value="UniProtKB-KW"/>
</dbReference>
<dbReference type="Pfam" id="PF07714">
    <property type="entry name" value="PK_Tyr_Ser-Thr"/>
    <property type="match status" value="1"/>
</dbReference>
<proteinExistence type="predicted"/>
<evidence type="ECO:0000256" key="2">
    <source>
        <dbReference type="ARBA" id="ARBA00022840"/>
    </source>
</evidence>
<dbReference type="AlphaFoldDB" id="A0A397U8U0"/>
<accession>A0A397U8U0</accession>
<evidence type="ECO:0000256" key="1">
    <source>
        <dbReference type="ARBA" id="ARBA00022741"/>
    </source>
</evidence>
<feature type="domain" description="Protein kinase" evidence="3">
    <location>
        <begin position="1"/>
        <end position="231"/>
    </location>
</feature>
<gene>
    <name evidence="4" type="ORF">C2G38_492882</name>
</gene>
<name>A0A397U8U0_9GLOM</name>
<dbReference type="Proteomes" id="UP000266673">
    <property type="component" value="Unassembled WGS sequence"/>
</dbReference>
<keyword evidence="2" id="KW-0067">ATP-binding</keyword>
<dbReference type="STRING" id="44941.A0A397U8U0"/>
<keyword evidence="4" id="KW-0808">Transferase</keyword>
<evidence type="ECO:0000259" key="3">
    <source>
        <dbReference type="PROSITE" id="PS50011"/>
    </source>
</evidence>
<dbReference type="EMBL" id="QKWP01001775">
    <property type="protein sequence ID" value="RIB06692.1"/>
    <property type="molecule type" value="Genomic_DNA"/>
</dbReference>
<dbReference type="InterPro" id="IPR011009">
    <property type="entry name" value="Kinase-like_dom_sf"/>
</dbReference>
<dbReference type="OrthoDB" id="6718656at2759"/>
<reference evidence="4 5" key="1">
    <citation type="submission" date="2018-06" db="EMBL/GenBank/DDBJ databases">
        <title>Comparative genomics reveals the genomic features of Rhizophagus irregularis, R. cerebriforme, R. diaphanum and Gigaspora rosea, and their symbiotic lifestyle signature.</title>
        <authorList>
            <person name="Morin E."/>
            <person name="San Clemente H."/>
            <person name="Chen E.C.H."/>
            <person name="De La Providencia I."/>
            <person name="Hainaut M."/>
            <person name="Kuo A."/>
            <person name="Kohler A."/>
            <person name="Murat C."/>
            <person name="Tang N."/>
            <person name="Roy S."/>
            <person name="Loubradou J."/>
            <person name="Henrissat B."/>
            <person name="Grigoriev I.V."/>
            <person name="Corradi N."/>
            <person name="Roux C."/>
            <person name="Martin F.M."/>
        </authorList>
    </citation>
    <scope>NUCLEOTIDE SEQUENCE [LARGE SCALE GENOMIC DNA]</scope>
    <source>
        <strain evidence="4 5">DAOM 194757</strain>
    </source>
</reference>
<keyword evidence="1" id="KW-0547">Nucleotide-binding</keyword>
<organism evidence="4 5">
    <name type="scientific">Gigaspora rosea</name>
    <dbReference type="NCBI Taxonomy" id="44941"/>
    <lineage>
        <taxon>Eukaryota</taxon>
        <taxon>Fungi</taxon>
        <taxon>Fungi incertae sedis</taxon>
        <taxon>Mucoromycota</taxon>
        <taxon>Glomeromycotina</taxon>
        <taxon>Glomeromycetes</taxon>
        <taxon>Diversisporales</taxon>
        <taxon>Gigasporaceae</taxon>
        <taxon>Gigaspora</taxon>
    </lineage>
</organism>
<dbReference type="InterPro" id="IPR000719">
    <property type="entry name" value="Prot_kinase_dom"/>
</dbReference>
<dbReference type="PROSITE" id="PS50011">
    <property type="entry name" value="PROTEIN_KINASE_DOM"/>
    <property type="match status" value="1"/>
</dbReference>
<dbReference type="InterPro" id="IPR001245">
    <property type="entry name" value="Ser-Thr/Tyr_kinase_cat_dom"/>
</dbReference>
<dbReference type="SUPFAM" id="SSF56112">
    <property type="entry name" value="Protein kinase-like (PK-like)"/>
    <property type="match status" value="1"/>
</dbReference>
<keyword evidence="5" id="KW-1185">Reference proteome</keyword>
<dbReference type="PIRSF" id="PIRSF000654">
    <property type="entry name" value="Integrin-linked_kinase"/>
    <property type="match status" value="1"/>
</dbReference>
<dbReference type="PRINTS" id="PR00109">
    <property type="entry name" value="TYRKINASE"/>
</dbReference>
<evidence type="ECO:0000313" key="5">
    <source>
        <dbReference type="Proteomes" id="UP000266673"/>
    </source>
</evidence>
<dbReference type="Gene3D" id="1.10.510.10">
    <property type="entry name" value="Transferase(Phosphotransferase) domain 1"/>
    <property type="match status" value="1"/>
</dbReference>
<protein>
    <submittedName>
        <fullName evidence="4">Kinase-like domain-containing protein</fullName>
    </submittedName>
</protein>
<dbReference type="InterPro" id="IPR050198">
    <property type="entry name" value="Non-receptor_tyrosine_kinases"/>
</dbReference>
<evidence type="ECO:0000313" key="4">
    <source>
        <dbReference type="EMBL" id="RIB06692.1"/>
    </source>
</evidence>
<dbReference type="PANTHER" id="PTHR24418">
    <property type="entry name" value="TYROSINE-PROTEIN KINASE"/>
    <property type="match status" value="1"/>
</dbReference>
<sequence length="237" mass="27383">MDEEVVKKVFRNELKRLNGAKHERIIELYGISLDIEKQTFYLVMEFANNGTLREYLKKNNLEWPEKIRLASQIAEGMSYLHNIDIIHRDLTTENILIHNENAKISDFGLSRNLLSMAANSHNDVVGKIPFIDSRKLEVGENYLYGKKSDTYSMGVLMWEISSNGRPPFSDDKNPVSLMKKIIKKSREAPVPGTPYQYIDLYSKCWDHEPDKRPSMKQILDQLNSLEVNPKYDDCSPG</sequence>
<keyword evidence="4" id="KW-0418">Kinase</keyword>
<dbReference type="GO" id="GO:0004672">
    <property type="term" value="F:protein kinase activity"/>
    <property type="evidence" value="ECO:0007669"/>
    <property type="project" value="InterPro"/>
</dbReference>
<dbReference type="PROSITE" id="PS00109">
    <property type="entry name" value="PROTEIN_KINASE_TYR"/>
    <property type="match status" value="1"/>
</dbReference>
<dbReference type="InterPro" id="IPR008266">
    <property type="entry name" value="Tyr_kinase_AS"/>
</dbReference>